<organism evidence="1 2">
    <name type="scientific">Boletus edulis BED1</name>
    <dbReference type="NCBI Taxonomy" id="1328754"/>
    <lineage>
        <taxon>Eukaryota</taxon>
        <taxon>Fungi</taxon>
        <taxon>Dikarya</taxon>
        <taxon>Basidiomycota</taxon>
        <taxon>Agaricomycotina</taxon>
        <taxon>Agaricomycetes</taxon>
        <taxon>Agaricomycetidae</taxon>
        <taxon>Boletales</taxon>
        <taxon>Boletineae</taxon>
        <taxon>Boletaceae</taxon>
        <taxon>Boletoideae</taxon>
        <taxon>Boletus</taxon>
    </lineage>
</organism>
<keyword evidence="2" id="KW-1185">Reference proteome</keyword>
<reference evidence="1" key="1">
    <citation type="submission" date="2019-10" db="EMBL/GenBank/DDBJ databases">
        <authorList>
            <consortium name="DOE Joint Genome Institute"/>
            <person name="Kuo A."/>
            <person name="Miyauchi S."/>
            <person name="Kiss E."/>
            <person name="Drula E."/>
            <person name="Kohler A."/>
            <person name="Sanchez-Garcia M."/>
            <person name="Andreopoulos B."/>
            <person name="Barry K.W."/>
            <person name="Bonito G."/>
            <person name="Buee M."/>
            <person name="Carver A."/>
            <person name="Chen C."/>
            <person name="Cichocki N."/>
            <person name="Clum A."/>
            <person name="Culley D."/>
            <person name="Crous P.W."/>
            <person name="Fauchery L."/>
            <person name="Girlanda M."/>
            <person name="Hayes R."/>
            <person name="Keri Z."/>
            <person name="LaButti K."/>
            <person name="Lipzen A."/>
            <person name="Lombard V."/>
            <person name="Magnuson J."/>
            <person name="Maillard F."/>
            <person name="Morin E."/>
            <person name="Murat C."/>
            <person name="Nolan M."/>
            <person name="Ohm R."/>
            <person name="Pangilinan J."/>
            <person name="Pereira M."/>
            <person name="Perotto S."/>
            <person name="Peter M."/>
            <person name="Riley R."/>
            <person name="Sitrit Y."/>
            <person name="Stielow B."/>
            <person name="Szollosi G."/>
            <person name="Zifcakova L."/>
            <person name="Stursova M."/>
            <person name="Spatafora J.W."/>
            <person name="Tedersoo L."/>
            <person name="Vaario L.-M."/>
            <person name="Yamada A."/>
            <person name="Yan M."/>
            <person name="Wang P."/>
            <person name="Xu J."/>
            <person name="Bruns T."/>
            <person name="Baldrian P."/>
            <person name="Vilgalys R."/>
            <person name="Henrissat B."/>
            <person name="Grigoriev I.V."/>
            <person name="Hibbett D."/>
            <person name="Nagy L.G."/>
            <person name="Martin F.M."/>
        </authorList>
    </citation>
    <scope>NUCLEOTIDE SEQUENCE</scope>
    <source>
        <strain evidence="1">BED1</strain>
    </source>
</reference>
<sequence>MCSGRVASTQSRCTLTSQLHDRILPRMNTTYFVPRLLWPAHRSVRARLWLASETYMYYHTTRLAVFGLQ</sequence>
<protein>
    <submittedName>
        <fullName evidence="1">Uncharacterized protein</fullName>
    </submittedName>
</protein>
<accession>A0AAD4BD73</accession>
<reference evidence="1" key="2">
    <citation type="journal article" date="2020" name="Nat. Commun.">
        <title>Large-scale genome sequencing of mycorrhizal fungi provides insights into the early evolution of symbiotic traits.</title>
        <authorList>
            <person name="Miyauchi S."/>
            <person name="Kiss E."/>
            <person name="Kuo A."/>
            <person name="Drula E."/>
            <person name="Kohler A."/>
            <person name="Sanchez-Garcia M."/>
            <person name="Morin E."/>
            <person name="Andreopoulos B."/>
            <person name="Barry K.W."/>
            <person name="Bonito G."/>
            <person name="Buee M."/>
            <person name="Carver A."/>
            <person name="Chen C."/>
            <person name="Cichocki N."/>
            <person name="Clum A."/>
            <person name="Culley D."/>
            <person name="Crous P.W."/>
            <person name="Fauchery L."/>
            <person name="Girlanda M."/>
            <person name="Hayes R.D."/>
            <person name="Keri Z."/>
            <person name="LaButti K."/>
            <person name="Lipzen A."/>
            <person name="Lombard V."/>
            <person name="Magnuson J."/>
            <person name="Maillard F."/>
            <person name="Murat C."/>
            <person name="Nolan M."/>
            <person name="Ohm R.A."/>
            <person name="Pangilinan J."/>
            <person name="Pereira M.F."/>
            <person name="Perotto S."/>
            <person name="Peter M."/>
            <person name="Pfister S."/>
            <person name="Riley R."/>
            <person name="Sitrit Y."/>
            <person name="Stielow J.B."/>
            <person name="Szollosi G."/>
            <person name="Zifcakova L."/>
            <person name="Stursova M."/>
            <person name="Spatafora J.W."/>
            <person name="Tedersoo L."/>
            <person name="Vaario L.M."/>
            <person name="Yamada A."/>
            <person name="Yan M."/>
            <person name="Wang P."/>
            <person name="Xu J."/>
            <person name="Bruns T."/>
            <person name="Baldrian P."/>
            <person name="Vilgalys R."/>
            <person name="Dunand C."/>
            <person name="Henrissat B."/>
            <person name="Grigoriev I.V."/>
            <person name="Hibbett D."/>
            <person name="Nagy L.G."/>
            <person name="Martin F.M."/>
        </authorList>
    </citation>
    <scope>NUCLEOTIDE SEQUENCE</scope>
    <source>
        <strain evidence="1">BED1</strain>
    </source>
</reference>
<dbReference type="AlphaFoldDB" id="A0AAD4BD73"/>
<name>A0AAD4BD73_BOLED</name>
<dbReference type="Proteomes" id="UP001194468">
    <property type="component" value="Unassembled WGS sequence"/>
</dbReference>
<evidence type="ECO:0000313" key="2">
    <source>
        <dbReference type="Proteomes" id="UP001194468"/>
    </source>
</evidence>
<gene>
    <name evidence="1" type="ORF">L210DRAFT_3574054</name>
</gene>
<dbReference type="EMBL" id="WHUW01000149">
    <property type="protein sequence ID" value="KAF8420938.1"/>
    <property type="molecule type" value="Genomic_DNA"/>
</dbReference>
<proteinExistence type="predicted"/>
<evidence type="ECO:0000313" key="1">
    <source>
        <dbReference type="EMBL" id="KAF8420938.1"/>
    </source>
</evidence>
<comment type="caution">
    <text evidence="1">The sequence shown here is derived from an EMBL/GenBank/DDBJ whole genome shotgun (WGS) entry which is preliminary data.</text>
</comment>